<dbReference type="RefSeq" id="XP_003731854.3">
    <property type="nucleotide sequence ID" value="XM_003731806.3"/>
</dbReference>
<reference evidence="10" key="1">
    <citation type="submission" date="2015-02" db="EMBL/GenBank/DDBJ databases">
        <title>Genome sequencing for Strongylocentrotus purpuratus.</title>
        <authorList>
            <person name="Murali S."/>
            <person name="Liu Y."/>
            <person name="Vee V."/>
            <person name="English A."/>
            <person name="Wang M."/>
            <person name="Skinner E."/>
            <person name="Han Y."/>
            <person name="Muzny D.M."/>
            <person name="Worley K.C."/>
            <person name="Gibbs R.A."/>
        </authorList>
    </citation>
    <scope>NUCLEOTIDE SEQUENCE</scope>
</reference>
<evidence type="ECO:0000313" key="10">
    <source>
        <dbReference type="Proteomes" id="UP000007110"/>
    </source>
</evidence>
<dbReference type="GO" id="GO:0043005">
    <property type="term" value="C:neuron projection"/>
    <property type="evidence" value="ECO:0000318"/>
    <property type="project" value="GO_Central"/>
</dbReference>
<feature type="region of interest" description="Disordered" evidence="6">
    <location>
        <begin position="373"/>
        <end position="392"/>
    </location>
</feature>
<keyword evidence="3 5" id="KW-1133">Transmembrane helix</keyword>
<keyword evidence="10" id="KW-1185">Reference proteome</keyword>
<evidence type="ECO:0000259" key="8">
    <source>
        <dbReference type="Pfam" id="PF02932"/>
    </source>
</evidence>
<proteinExistence type="inferred from homology"/>
<dbReference type="InterPro" id="IPR036719">
    <property type="entry name" value="Neuro-gated_channel_TM_sf"/>
</dbReference>
<evidence type="ECO:0000256" key="4">
    <source>
        <dbReference type="ARBA" id="ARBA00023136"/>
    </source>
</evidence>
<dbReference type="Pfam" id="PF02931">
    <property type="entry name" value="Neur_chan_LBD"/>
    <property type="match status" value="1"/>
</dbReference>
<sequence length="480" mass="54643">MMLGRIHLSLMTLTLLMLRLVAHTNANPSINDSEGIRVMKTKLYNELITNYGPTTNRPVKNESSPVTVSMRMLADHIIEFDEPKQQVTLFCSMKLMWTDEYITWNESEYGGLTHLDIDMDEIWQPSVTLITSNSDNHLTMLQRLGHVSSTGKITWLSSIIITTSCMLDVELFPFDEQLCTIEFGPWARDRTKEDMEFFFDENEMSAQRYRQNGVWAIVKDTAQRKLRNYSGFAEPIAEIHYCFWFQRQSKTYVLSIVIPSALLSLSTMLIFLLPPESGEKISFGITNLLAMVLFQETVRSAMPPTGSPIFANYICVTVVVACTSLIFEAIVLRMYNLGDTRTVPAWLYRRCCSSMVTDSVPMDTFLNLRDRGNAIPSPKDRQPPQNDFDGLMGRQADEKQESGKECISGNLRQDKIEVNHTEHHSTLNAVRIRGTSSENAEKWKRVATWFEKNVAILLLIVVFGNMLATCLVIVIKKSKA</sequence>
<evidence type="ECO:0000256" key="2">
    <source>
        <dbReference type="ARBA" id="ARBA00022692"/>
    </source>
</evidence>
<dbReference type="FunFam" id="2.70.170.10:FF:000028">
    <property type="entry name" value="AcetylCholine Receptor"/>
    <property type="match status" value="1"/>
</dbReference>
<dbReference type="KEGG" id="spu:100893084"/>
<dbReference type="GeneID" id="100893084"/>
<dbReference type="InterPro" id="IPR038050">
    <property type="entry name" value="Neuro_actylchol_rec"/>
</dbReference>
<reference evidence="9" key="2">
    <citation type="submission" date="2021-01" db="UniProtKB">
        <authorList>
            <consortium name="EnsemblMetazoa"/>
        </authorList>
    </citation>
    <scope>IDENTIFICATION</scope>
</reference>
<dbReference type="SUPFAM" id="SSF90112">
    <property type="entry name" value="Neurotransmitter-gated ion-channel transmembrane pore"/>
    <property type="match status" value="1"/>
</dbReference>
<dbReference type="InterPro" id="IPR006201">
    <property type="entry name" value="Neur_channel"/>
</dbReference>
<evidence type="ECO:0000256" key="1">
    <source>
        <dbReference type="ARBA" id="ARBA00004141"/>
    </source>
</evidence>
<dbReference type="InterPro" id="IPR018000">
    <property type="entry name" value="Neurotransmitter_ion_chnl_CS"/>
</dbReference>
<dbReference type="GO" id="GO:0042391">
    <property type="term" value="P:regulation of membrane potential"/>
    <property type="evidence" value="ECO:0000318"/>
    <property type="project" value="GO_Central"/>
</dbReference>
<feature type="transmembrane region" description="Helical" evidence="5">
    <location>
        <begin position="252"/>
        <end position="274"/>
    </location>
</feature>
<dbReference type="GO" id="GO:0004888">
    <property type="term" value="F:transmembrane signaling receptor activity"/>
    <property type="evidence" value="ECO:0007669"/>
    <property type="project" value="InterPro"/>
</dbReference>
<feature type="signal peptide" evidence="5">
    <location>
        <begin position="1"/>
        <end position="26"/>
    </location>
</feature>
<dbReference type="InParanoid" id="A0A7M7GIA0"/>
<dbReference type="GO" id="GO:0045202">
    <property type="term" value="C:synapse"/>
    <property type="evidence" value="ECO:0000318"/>
    <property type="project" value="GO_Central"/>
</dbReference>
<evidence type="ECO:0000313" key="9">
    <source>
        <dbReference type="EnsemblMetazoa" id="XP_003731854"/>
    </source>
</evidence>
<comment type="subcellular location">
    <subcellularLocation>
        <location evidence="1">Membrane</location>
        <topology evidence="1">Multi-pass membrane protein</topology>
    </subcellularLocation>
</comment>
<dbReference type="Pfam" id="PF02932">
    <property type="entry name" value="Neur_chan_memb"/>
    <property type="match status" value="1"/>
</dbReference>
<keyword evidence="5" id="KW-0813">Transport</keyword>
<keyword evidence="5" id="KW-0407">Ion channel</keyword>
<dbReference type="GO" id="GO:0007268">
    <property type="term" value="P:chemical synaptic transmission"/>
    <property type="evidence" value="ECO:0000318"/>
    <property type="project" value="GO_Central"/>
</dbReference>
<dbReference type="PRINTS" id="PR00252">
    <property type="entry name" value="NRIONCHANNEL"/>
</dbReference>
<dbReference type="Gene3D" id="2.70.170.10">
    <property type="entry name" value="Neurotransmitter-gated ion-channel ligand-binding domain"/>
    <property type="match status" value="1"/>
</dbReference>
<feature type="transmembrane region" description="Helical" evidence="5">
    <location>
        <begin position="454"/>
        <end position="475"/>
    </location>
</feature>
<dbReference type="OrthoDB" id="410315at2759"/>
<dbReference type="Proteomes" id="UP000007110">
    <property type="component" value="Unassembled WGS sequence"/>
</dbReference>
<feature type="transmembrane region" description="Helical" evidence="5">
    <location>
        <begin position="310"/>
        <end position="332"/>
    </location>
</feature>
<feature type="chain" id="PRO_5029937616" evidence="5">
    <location>
        <begin position="27"/>
        <end position="480"/>
    </location>
</feature>
<evidence type="ECO:0000256" key="3">
    <source>
        <dbReference type="ARBA" id="ARBA00022989"/>
    </source>
</evidence>
<dbReference type="EnsemblMetazoa" id="XM_003731806">
    <property type="protein sequence ID" value="XP_003731854"/>
    <property type="gene ID" value="LOC100893084"/>
</dbReference>
<dbReference type="InterPro" id="IPR006202">
    <property type="entry name" value="Neur_chan_lig-bd"/>
</dbReference>
<keyword evidence="4 5" id="KW-0472">Membrane</keyword>
<keyword evidence="5" id="KW-0732">Signal</keyword>
<evidence type="ECO:0000256" key="6">
    <source>
        <dbReference type="SAM" id="MobiDB-lite"/>
    </source>
</evidence>
<dbReference type="CDD" id="cd19051">
    <property type="entry name" value="LGIC_TM_cation"/>
    <property type="match status" value="1"/>
</dbReference>
<protein>
    <submittedName>
        <fullName evidence="9">Uncharacterized protein</fullName>
    </submittedName>
</protein>
<dbReference type="OMA" id="FANYICV"/>
<dbReference type="PROSITE" id="PS00236">
    <property type="entry name" value="NEUROTR_ION_CHANNEL"/>
    <property type="match status" value="1"/>
</dbReference>
<evidence type="ECO:0000259" key="7">
    <source>
        <dbReference type="Pfam" id="PF02931"/>
    </source>
</evidence>
<dbReference type="InterPro" id="IPR006029">
    <property type="entry name" value="Neurotrans-gated_channel_TM"/>
</dbReference>
<name>A0A7M7GIA0_STRPU</name>
<dbReference type="GO" id="GO:1902495">
    <property type="term" value="C:transmembrane transporter complex"/>
    <property type="evidence" value="ECO:0000318"/>
    <property type="project" value="GO_Central"/>
</dbReference>
<dbReference type="GO" id="GO:1904315">
    <property type="term" value="F:transmitter-gated monoatomic ion channel activity involved in regulation of postsynaptic membrane potential"/>
    <property type="evidence" value="ECO:0000318"/>
    <property type="project" value="GO_Central"/>
</dbReference>
<feature type="compositionally biased region" description="Basic and acidic residues" evidence="6">
    <location>
        <begin position="373"/>
        <end position="382"/>
    </location>
</feature>
<feature type="domain" description="Neurotransmitter-gated ion-channel ligand-binding" evidence="7">
    <location>
        <begin position="41"/>
        <end position="248"/>
    </location>
</feature>
<dbReference type="SUPFAM" id="SSF63712">
    <property type="entry name" value="Nicotinic receptor ligand binding domain-like"/>
    <property type="match status" value="1"/>
</dbReference>
<dbReference type="GO" id="GO:0034220">
    <property type="term" value="P:monoatomic ion transmembrane transport"/>
    <property type="evidence" value="ECO:0000318"/>
    <property type="project" value="GO_Central"/>
</dbReference>
<dbReference type="GO" id="GO:0005886">
    <property type="term" value="C:plasma membrane"/>
    <property type="evidence" value="ECO:0000318"/>
    <property type="project" value="GO_Central"/>
</dbReference>
<dbReference type="GO" id="GO:0098794">
    <property type="term" value="C:postsynapse"/>
    <property type="evidence" value="ECO:0007669"/>
    <property type="project" value="GOC"/>
</dbReference>
<keyword evidence="2 5" id="KW-0812">Transmembrane</keyword>
<keyword evidence="5" id="KW-0406">Ion transport</keyword>
<evidence type="ECO:0000256" key="5">
    <source>
        <dbReference type="RuleBase" id="RU000687"/>
    </source>
</evidence>
<feature type="domain" description="Neurotransmitter-gated ion-channel transmembrane" evidence="8">
    <location>
        <begin position="256"/>
        <end position="457"/>
    </location>
</feature>
<dbReference type="AlphaFoldDB" id="A0A7M7GIA0"/>
<dbReference type="GO" id="GO:0005231">
    <property type="term" value="F:excitatory extracellular ligand-gated monoatomic ion channel activity"/>
    <property type="evidence" value="ECO:0000318"/>
    <property type="project" value="GO_Central"/>
</dbReference>
<dbReference type="Gene3D" id="1.20.58.390">
    <property type="entry name" value="Neurotransmitter-gated ion-channel transmembrane domain"/>
    <property type="match status" value="1"/>
</dbReference>
<comment type="caution">
    <text evidence="5">Lacks conserved residue(s) required for the propagation of feature annotation.</text>
</comment>
<accession>A0A7M7GIA0</accession>
<dbReference type="InterPro" id="IPR036734">
    <property type="entry name" value="Neur_chan_lig-bd_sf"/>
</dbReference>
<organism evidence="9 10">
    <name type="scientific">Strongylocentrotus purpuratus</name>
    <name type="common">Purple sea urchin</name>
    <dbReference type="NCBI Taxonomy" id="7668"/>
    <lineage>
        <taxon>Eukaryota</taxon>
        <taxon>Metazoa</taxon>
        <taxon>Echinodermata</taxon>
        <taxon>Eleutherozoa</taxon>
        <taxon>Echinozoa</taxon>
        <taxon>Echinoidea</taxon>
        <taxon>Euechinoidea</taxon>
        <taxon>Echinacea</taxon>
        <taxon>Camarodonta</taxon>
        <taxon>Echinidea</taxon>
        <taxon>Strongylocentrotidae</taxon>
        <taxon>Strongylocentrotus</taxon>
    </lineage>
</organism>
<dbReference type="PANTHER" id="PTHR18945">
    <property type="entry name" value="NEUROTRANSMITTER GATED ION CHANNEL"/>
    <property type="match status" value="1"/>
</dbReference>
<comment type="similarity">
    <text evidence="5">Belongs to the ligand-gated ion channel (TC 1.A.9) family.</text>
</comment>